<keyword evidence="5" id="KW-1185">Reference proteome</keyword>
<dbReference type="OrthoDB" id="5675566at2"/>
<dbReference type="InterPro" id="IPR000014">
    <property type="entry name" value="PAS"/>
</dbReference>
<dbReference type="SUPFAM" id="SSF55785">
    <property type="entry name" value="PYP-like sensor domain (PAS domain)"/>
    <property type="match status" value="1"/>
</dbReference>
<dbReference type="InterPro" id="IPR001610">
    <property type="entry name" value="PAC"/>
</dbReference>
<dbReference type="Pfam" id="PF08447">
    <property type="entry name" value="PAS_3"/>
    <property type="match status" value="1"/>
</dbReference>
<feature type="domain" description="HAMP" evidence="3">
    <location>
        <begin position="248"/>
        <end position="300"/>
    </location>
</feature>
<feature type="domain" description="PAS" evidence="2">
    <location>
        <begin position="25"/>
        <end position="50"/>
    </location>
</feature>
<reference evidence="4 5" key="1">
    <citation type="journal article" date="2009" name="J. Bacteriol.">
        <title>Genome sequence of Azotobacter vinelandii, an obligate aerobe specialized to support diverse anaerobic metabolic processes.</title>
        <authorList>
            <person name="Setubal J.C."/>
            <person name="dos Santos P."/>
            <person name="Goldman B.S."/>
            <person name="Ertesvag H."/>
            <person name="Espin G."/>
            <person name="Rubio L.M."/>
            <person name="Valla S."/>
            <person name="Almeida N.F."/>
            <person name="Balasubramanian D."/>
            <person name="Cromes L."/>
            <person name="Curatti L."/>
            <person name="Du Z."/>
            <person name="Godsy E."/>
            <person name="Goodner B."/>
            <person name="Hellner-Burris K."/>
            <person name="Hernandez J.A."/>
            <person name="Houmiel K."/>
            <person name="Imperial J."/>
            <person name="Kennedy C."/>
            <person name="Larson T.J."/>
            <person name="Latreille P."/>
            <person name="Ligon L.S."/>
            <person name="Lu J."/>
            <person name="Maerk M."/>
            <person name="Miller N.M."/>
            <person name="Norton S."/>
            <person name="O'Carroll I.P."/>
            <person name="Paulsen I."/>
            <person name="Raulfs E.C."/>
            <person name="Roemer R."/>
            <person name="Rosser J."/>
            <person name="Segura D."/>
            <person name="Slater S."/>
            <person name="Stricklin S.L."/>
            <person name="Studholme D.J."/>
            <person name="Sun J."/>
            <person name="Viana C.J."/>
            <person name="Wallin E."/>
            <person name="Wang B."/>
            <person name="Wheeler C."/>
            <person name="Zhu H."/>
            <person name="Dean D.R."/>
            <person name="Dixon R."/>
            <person name="Wood D."/>
        </authorList>
    </citation>
    <scope>NUCLEOTIDE SEQUENCE [LARGE SCALE GENOMIC DNA]</scope>
    <source>
        <strain evidence="5">DJ / ATCC BAA-1303</strain>
    </source>
</reference>
<evidence type="ECO:0000259" key="2">
    <source>
        <dbReference type="PROSITE" id="PS50112"/>
    </source>
</evidence>
<dbReference type="eggNOG" id="COG0840">
    <property type="taxonomic scope" value="Bacteria"/>
</dbReference>
<evidence type="ECO:0000313" key="4">
    <source>
        <dbReference type="EMBL" id="ACO80007.1"/>
    </source>
</evidence>
<dbReference type="GO" id="GO:0007165">
    <property type="term" value="P:signal transduction"/>
    <property type="evidence" value="ECO:0007669"/>
    <property type="project" value="InterPro"/>
</dbReference>
<dbReference type="AlphaFoldDB" id="C1DSR4"/>
<dbReference type="InterPro" id="IPR013655">
    <property type="entry name" value="PAS_fold_3"/>
</dbReference>
<dbReference type="NCBIfam" id="TIGR00229">
    <property type="entry name" value="sensory_box"/>
    <property type="match status" value="1"/>
</dbReference>
<feature type="transmembrane region" description="Helical" evidence="1">
    <location>
        <begin position="167"/>
        <end position="191"/>
    </location>
</feature>
<dbReference type="RefSeq" id="WP_012702382.1">
    <property type="nucleotide sequence ID" value="NC_012560.1"/>
</dbReference>
<keyword evidence="1" id="KW-0812">Transmembrane</keyword>
<dbReference type="GO" id="GO:0016020">
    <property type="term" value="C:membrane"/>
    <property type="evidence" value="ECO:0007669"/>
    <property type="project" value="InterPro"/>
</dbReference>
<dbReference type="EMBL" id="CP001157">
    <property type="protein sequence ID" value="ACO80007.1"/>
    <property type="molecule type" value="Genomic_DNA"/>
</dbReference>
<evidence type="ECO:0000313" key="5">
    <source>
        <dbReference type="Proteomes" id="UP000002424"/>
    </source>
</evidence>
<dbReference type="HOGENOM" id="CLU_000445_107_26_6"/>
<keyword evidence="1" id="KW-1133">Transmembrane helix</keyword>
<gene>
    <name evidence="4" type="primary">aerP</name>
    <name evidence="4" type="ordered locus">Avin_38670</name>
</gene>
<dbReference type="PROSITE" id="PS50112">
    <property type="entry name" value="PAS"/>
    <property type="match status" value="1"/>
</dbReference>
<keyword evidence="1" id="KW-0472">Membrane</keyword>
<dbReference type="SMART" id="SM00086">
    <property type="entry name" value="PAC"/>
    <property type="match status" value="1"/>
</dbReference>
<evidence type="ECO:0000256" key="1">
    <source>
        <dbReference type="SAM" id="Phobius"/>
    </source>
</evidence>
<accession>C1DSR4</accession>
<evidence type="ECO:0000259" key="3">
    <source>
        <dbReference type="PROSITE" id="PS50885"/>
    </source>
</evidence>
<proteinExistence type="predicted"/>
<protein>
    <submittedName>
        <fullName evidence="4">Aerotaxis sesnor AerP</fullName>
    </submittedName>
</protein>
<organism evidence="4 5">
    <name type="scientific">Azotobacter vinelandii (strain DJ / ATCC BAA-1303)</name>
    <dbReference type="NCBI Taxonomy" id="322710"/>
    <lineage>
        <taxon>Bacteria</taxon>
        <taxon>Pseudomonadati</taxon>
        <taxon>Pseudomonadota</taxon>
        <taxon>Gammaproteobacteria</taxon>
        <taxon>Pseudomonadales</taxon>
        <taxon>Pseudomonadaceae</taxon>
        <taxon>Azotobacter</taxon>
    </lineage>
</organism>
<dbReference type="InterPro" id="IPR003660">
    <property type="entry name" value="HAMP_dom"/>
</dbReference>
<dbReference type="Gene3D" id="3.30.450.20">
    <property type="entry name" value="PAS domain"/>
    <property type="match status" value="1"/>
</dbReference>
<dbReference type="STRING" id="322710.Avin_38670"/>
<feature type="transmembrane region" description="Helical" evidence="1">
    <location>
        <begin position="225"/>
        <end position="246"/>
    </location>
</feature>
<dbReference type="Proteomes" id="UP000002424">
    <property type="component" value="Chromosome"/>
</dbReference>
<sequence>MKSNCLVTQHEYELRDDQNLLSRTDLKGRITYAAPGFIEASGYSREELIGAPHSLVRHPDMPREAFANLWETLLRREVWAGVVKNRRKNGDFYWVRANVAPIIENGEVLGYSSVRVKASPQERLEAEQAYARIRAGDTRGIRLERGTVVRTGLSGWDRRLEASAFKVCLGGMIGLNLILLAICIGLGYFGFRYAGSHVRQLQSDLGDSASAALLAALQDHQQSLFWAQTGLLLLVGSLMLVAGLTVMRGLLRQLREAVVFSMQIATGNLAAMPPAMMRGEIGRLMDMLIIMRTSLGNIVTDVYQCLGEVQPAA</sequence>
<dbReference type="InterPro" id="IPR035965">
    <property type="entry name" value="PAS-like_dom_sf"/>
</dbReference>
<dbReference type="GeneID" id="88186827"/>
<dbReference type="KEGG" id="avn:Avin_38670"/>
<dbReference type="Gene3D" id="6.10.340.10">
    <property type="match status" value="1"/>
</dbReference>
<dbReference type="PROSITE" id="PS50885">
    <property type="entry name" value="HAMP"/>
    <property type="match status" value="1"/>
</dbReference>
<dbReference type="CDD" id="cd00130">
    <property type="entry name" value="PAS"/>
    <property type="match status" value="1"/>
</dbReference>
<name>C1DSR4_AZOVD</name>
<dbReference type="EnsemblBacteria" id="ACO80007">
    <property type="protein sequence ID" value="ACO80007"/>
    <property type="gene ID" value="Avin_38670"/>
</dbReference>